<dbReference type="GO" id="GO:0003700">
    <property type="term" value="F:DNA-binding transcription factor activity"/>
    <property type="evidence" value="ECO:0007669"/>
    <property type="project" value="TreeGrafter"/>
</dbReference>
<dbReference type="Gene3D" id="1.10.357.10">
    <property type="entry name" value="Tetracycline Repressor, domain 2"/>
    <property type="match status" value="1"/>
</dbReference>
<dbReference type="GO" id="GO:0000976">
    <property type="term" value="F:transcription cis-regulatory region binding"/>
    <property type="evidence" value="ECO:0007669"/>
    <property type="project" value="TreeGrafter"/>
</dbReference>
<dbReference type="PANTHER" id="PTHR30055">
    <property type="entry name" value="HTH-TYPE TRANSCRIPTIONAL REGULATOR RUTR"/>
    <property type="match status" value="1"/>
</dbReference>
<dbReference type="InterPro" id="IPR009057">
    <property type="entry name" value="Homeodomain-like_sf"/>
</dbReference>
<keyword evidence="8" id="KW-1185">Reference proteome</keyword>
<evidence type="ECO:0000256" key="4">
    <source>
        <dbReference type="ARBA" id="ARBA00023163"/>
    </source>
</evidence>
<proteinExistence type="predicted"/>
<feature type="domain" description="HTH tetR-type" evidence="6">
    <location>
        <begin position="8"/>
        <end position="68"/>
    </location>
</feature>
<dbReference type="AlphaFoldDB" id="A0A239NC07"/>
<dbReference type="InterPro" id="IPR039538">
    <property type="entry name" value="BetI_C"/>
</dbReference>
<feature type="DNA-binding region" description="H-T-H motif" evidence="5">
    <location>
        <begin position="31"/>
        <end position="50"/>
    </location>
</feature>
<dbReference type="Pfam" id="PF00440">
    <property type="entry name" value="TetR_N"/>
    <property type="match status" value="1"/>
</dbReference>
<dbReference type="InterPro" id="IPR036271">
    <property type="entry name" value="Tet_transcr_reg_TetR-rel_C_sf"/>
</dbReference>
<sequence length="217" mass="22966">MAMVRPPGGTRPRLLDAAVELMAEGGWFAVTSEGVAERAEANEALVTYYFGTLDDLRRAAIAHTLESELEAPVLAILQAENALDGLVVAIAGLAAEGPSVGQRVLVESMAQGLRDNDLRAQTAAQFQTFRNLLADRLTEDQACGLVRADATPDALADLFAALIDGLLLHRLADPQFDAARPAIALAELLRRGPCAVNGDFHGEHRPSGHYAGSLMGS</sequence>
<dbReference type="EMBL" id="FZOR01000038">
    <property type="protein sequence ID" value="SNT52023.1"/>
    <property type="molecule type" value="Genomic_DNA"/>
</dbReference>
<keyword evidence="3 5" id="KW-0238">DNA-binding</keyword>
<gene>
    <name evidence="7" type="ORF">SAMN05443665_103855</name>
</gene>
<evidence type="ECO:0000256" key="2">
    <source>
        <dbReference type="ARBA" id="ARBA00023015"/>
    </source>
</evidence>
<accession>A0A239NC07</accession>
<name>A0A239NC07_9ACTN</name>
<keyword evidence="4" id="KW-0804">Transcription</keyword>
<dbReference type="Pfam" id="PF13977">
    <property type="entry name" value="TetR_C_6"/>
    <property type="match status" value="1"/>
</dbReference>
<keyword evidence="2" id="KW-0805">Transcription regulation</keyword>
<evidence type="ECO:0000256" key="5">
    <source>
        <dbReference type="PROSITE-ProRule" id="PRU00335"/>
    </source>
</evidence>
<evidence type="ECO:0000313" key="8">
    <source>
        <dbReference type="Proteomes" id="UP000198318"/>
    </source>
</evidence>
<dbReference type="SUPFAM" id="SSF48498">
    <property type="entry name" value="Tetracyclin repressor-like, C-terminal domain"/>
    <property type="match status" value="1"/>
</dbReference>
<evidence type="ECO:0000256" key="3">
    <source>
        <dbReference type="ARBA" id="ARBA00023125"/>
    </source>
</evidence>
<keyword evidence="1" id="KW-0678">Repressor</keyword>
<evidence type="ECO:0000259" key="6">
    <source>
        <dbReference type="PROSITE" id="PS50977"/>
    </source>
</evidence>
<reference evidence="7 8" key="1">
    <citation type="submission" date="2017-06" db="EMBL/GenBank/DDBJ databases">
        <authorList>
            <person name="Kim H.J."/>
            <person name="Triplett B.A."/>
        </authorList>
    </citation>
    <scope>NUCLEOTIDE SEQUENCE [LARGE SCALE GENOMIC DNA]</scope>
    <source>
        <strain evidence="7 8">DSM 44715</strain>
    </source>
</reference>
<dbReference type="InterPro" id="IPR050109">
    <property type="entry name" value="HTH-type_TetR-like_transc_reg"/>
</dbReference>
<dbReference type="Proteomes" id="UP000198318">
    <property type="component" value="Unassembled WGS sequence"/>
</dbReference>
<evidence type="ECO:0000256" key="1">
    <source>
        <dbReference type="ARBA" id="ARBA00022491"/>
    </source>
</evidence>
<dbReference type="SUPFAM" id="SSF46689">
    <property type="entry name" value="Homeodomain-like"/>
    <property type="match status" value="1"/>
</dbReference>
<dbReference type="PROSITE" id="PS50977">
    <property type="entry name" value="HTH_TETR_2"/>
    <property type="match status" value="1"/>
</dbReference>
<dbReference type="InterPro" id="IPR001647">
    <property type="entry name" value="HTH_TetR"/>
</dbReference>
<dbReference type="PANTHER" id="PTHR30055:SF226">
    <property type="entry name" value="HTH-TYPE TRANSCRIPTIONAL REGULATOR PKSA"/>
    <property type="match status" value="1"/>
</dbReference>
<protein>
    <submittedName>
        <fullName evidence="7">Transcriptional regulator, TetR family</fullName>
    </submittedName>
</protein>
<dbReference type="RefSeq" id="WP_089329584.1">
    <property type="nucleotide sequence ID" value="NZ_FZOR01000038.1"/>
</dbReference>
<organism evidence="7 8">
    <name type="scientific">Actinomadura meyerae</name>
    <dbReference type="NCBI Taxonomy" id="240840"/>
    <lineage>
        <taxon>Bacteria</taxon>
        <taxon>Bacillati</taxon>
        <taxon>Actinomycetota</taxon>
        <taxon>Actinomycetes</taxon>
        <taxon>Streptosporangiales</taxon>
        <taxon>Thermomonosporaceae</taxon>
        <taxon>Actinomadura</taxon>
    </lineage>
</organism>
<evidence type="ECO:0000313" key="7">
    <source>
        <dbReference type="EMBL" id="SNT52023.1"/>
    </source>
</evidence>
<dbReference type="OrthoDB" id="5242433at2"/>